<gene>
    <name evidence="2" type="ORF">PAC_10163</name>
</gene>
<sequence length="184" mass="19939">MKMNVRIAGAILAFVGFVAAAPVPEGEFQIEHTTVTDIATEQPIGDISDTIISYIQHDFAKAMIEHQPKLGKDIKKCGLNASCIKKAMYAFGEKCDEQAISQTVSQLHLIVEDGAAPNVTDFKEKFKPVIDALNDRLKDRAEKCGRNTKSPVCLANVPKALAAQIEKDALELSHGEGFEGVKTA</sequence>
<keyword evidence="3" id="KW-1185">Reference proteome</keyword>
<evidence type="ECO:0000256" key="1">
    <source>
        <dbReference type="SAM" id="SignalP"/>
    </source>
</evidence>
<evidence type="ECO:0000313" key="3">
    <source>
        <dbReference type="Proteomes" id="UP000184330"/>
    </source>
</evidence>
<dbReference type="AlphaFoldDB" id="A0A1L7X5I0"/>
<feature type="signal peptide" evidence="1">
    <location>
        <begin position="1"/>
        <end position="20"/>
    </location>
</feature>
<keyword evidence="1" id="KW-0732">Signal</keyword>
<name>A0A1L7X5I0_9HELO</name>
<dbReference type="OrthoDB" id="10404597at2759"/>
<evidence type="ECO:0000313" key="2">
    <source>
        <dbReference type="EMBL" id="CZR60267.1"/>
    </source>
</evidence>
<organism evidence="2 3">
    <name type="scientific">Phialocephala subalpina</name>
    <dbReference type="NCBI Taxonomy" id="576137"/>
    <lineage>
        <taxon>Eukaryota</taxon>
        <taxon>Fungi</taxon>
        <taxon>Dikarya</taxon>
        <taxon>Ascomycota</taxon>
        <taxon>Pezizomycotina</taxon>
        <taxon>Leotiomycetes</taxon>
        <taxon>Helotiales</taxon>
        <taxon>Mollisiaceae</taxon>
        <taxon>Phialocephala</taxon>
        <taxon>Phialocephala fortinii species complex</taxon>
    </lineage>
</organism>
<dbReference type="Proteomes" id="UP000184330">
    <property type="component" value="Unassembled WGS sequence"/>
</dbReference>
<feature type="chain" id="PRO_5012950696" description="Secreted protein" evidence="1">
    <location>
        <begin position="21"/>
        <end position="184"/>
    </location>
</feature>
<dbReference type="EMBL" id="FJOG01000015">
    <property type="protein sequence ID" value="CZR60267.1"/>
    <property type="molecule type" value="Genomic_DNA"/>
</dbReference>
<evidence type="ECO:0008006" key="4">
    <source>
        <dbReference type="Google" id="ProtNLM"/>
    </source>
</evidence>
<reference evidence="2 3" key="1">
    <citation type="submission" date="2016-03" db="EMBL/GenBank/DDBJ databases">
        <authorList>
            <person name="Ploux O."/>
        </authorList>
    </citation>
    <scope>NUCLEOTIDE SEQUENCE [LARGE SCALE GENOMIC DNA]</scope>
    <source>
        <strain evidence="2 3">UAMH 11012</strain>
    </source>
</reference>
<accession>A0A1L7X5I0</accession>
<protein>
    <recommendedName>
        <fullName evidence="4">Secreted protein</fullName>
    </recommendedName>
</protein>
<proteinExistence type="predicted"/>